<organism evidence="1">
    <name type="scientific">hydrothermal vent metagenome</name>
    <dbReference type="NCBI Taxonomy" id="652676"/>
    <lineage>
        <taxon>unclassified sequences</taxon>
        <taxon>metagenomes</taxon>
        <taxon>ecological metagenomes</taxon>
    </lineage>
</organism>
<evidence type="ECO:0008006" key="2">
    <source>
        <dbReference type="Google" id="ProtNLM"/>
    </source>
</evidence>
<dbReference type="InterPro" id="IPR021295">
    <property type="entry name" value="DUF2867"/>
</dbReference>
<sequence>MTKAIEVPAPSDSMLAARYAGADLLDAYAIALPVAATGDIERLTRAVLARPAGWTRTLMRIRDGVMAPLGVKTSAAIAQNARGEAIDFFPVVERSARELVVGENDRHLDFRTSILLRDTADGEGRELVAITVVHCHNLLGRAYLTVIAPFHRVIVKSYLDRAAARGWR</sequence>
<evidence type="ECO:0000313" key="1">
    <source>
        <dbReference type="EMBL" id="CUS45435.1"/>
    </source>
</evidence>
<accession>A0A160TK34</accession>
<dbReference type="AlphaFoldDB" id="A0A160TK34"/>
<reference evidence="1" key="1">
    <citation type="submission" date="2015-10" db="EMBL/GenBank/DDBJ databases">
        <authorList>
            <person name="Gilbert D.G."/>
        </authorList>
    </citation>
    <scope>NUCLEOTIDE SEQUENCE</scope>
</reference>
<dbReference type="Pfam" id="PF11066">
    <property type="entry name" value="DUF2867"/>
    <property type="match status" value="1"/>
</dbReference>
<dbReference type="EMBL" id="CZQE01000259">
    <property type="protein sequence ID" value="CUS45435.1"/>
    <property type="molecule type" value="Genomic_DNA"/>
</dbReference>
<protein>
    <recommendedName>
        <fullName evidence="2">DUF2867 domain-containing protein</fullName>
    </recommendedName>
</protein>
<gene>
    <name evidence="1" type="ORF">MGWOODY_Smn860</name>
</gene>
<name>A0A160TK34_9ZZZZ</name>
<proteinExistence type="predicted"/>